<organism evidence="2">
    <name type="scientific">Arundo donax</name>
    <name type="common">Giant reed</name>
    <name type="synonym">Donax arundinaceus</name>
    <dbReference type="NCBI Taxonomy" id="35708"/>
    <lineage>
        <taxon>Eukaryota</taxon>
        <taxon>Viridiplantae</taxon>
        <taxon>Streptophyta</taxon>
        <taxon>Embryophyta</taxon>
        <taxon>Tracheophyta</taxon>
        <taxon>Spermatophyta</taxon>
        <taxon>Magnoliopsida</taxon>
        <taxon>Liliopsida</taxon>
        <taxon>Poales</taxon>
        <taxon>Poaceae</taxon>
        <taxon>PACMAD clade</taxon>
        <taxon>Arundinoideae</taxon>
        <taxon>Arundineae</taxon>
        <taxon>Arundo</taxon>
    </lineage>
</organism>
<name>A0A0A8ZFL8_ARUDO</name>
<keyword evidence="1" id="KW-0812">Transmembrane</keyword>
<keyword evidence="1" id="KW-1133">Transmembrane helix</keyword>
<reference evidence="2" key="2">
    <citation type="journal article" date="2015" name="Data Brief">
        <title>Shoot transcriptome of the giant reed, Arundo donax.</title>
        <authorList>
            <person name="Barrero R.A."/>
            <person name="Guerrero F.D."/>
            <person name="Moolhuijzen P."/>
            <person name="Goolsby J.A."/>
            <person name="Tidwell J."/>
            <person name="Bellgard S.E."/>
            <person name="Bellgard M.I."/>
        </authorList>
    </citation>
    <scope>NUCLEOTIDE SEQUENCE</scope>
    <source>
        <tissue evidence="2">Shoot tissue taken approximately 20 cm above the soil surface</tissue>
    </source>
</reference>
<accession>A0A0A8ZFL8</accession>
<keyword evidence="1" id="KW-0472">Membrane</keyword>
<evidence type="ECO:0000313" key="2">
    <source>
        <dbReference type="EMBL" id="JAD36483.1"/>
    </source>
</evidence>
<reference evidence="2" key="1">
    <citation type="submission" date="2014-09" db="EMBL/GenBank/DDBJ databases">
        <authorList>
            <person name="Magalhaes I.L.F."/>
            <person name="Oliveira U."/>
            <person name="Santos F.R."/>
            <person name="Vidigal T.H.D.A."/>
            <person name="Brescovit A.D."/>
            <person name="Santos A.J."/>
        </authorList>
    </citation>
    <scope>NUCLEOTIDE SEQUENCE</scope>
    <source>
        <tissue evidence="2">Shoot tissue taken approximately 20 cm above the soil surface</tissue>
    </source>
</reference>
<evidence type="ECO:0000256" key="1">
    <source>
        <dbReference type="SAM" id="Phobius"/>
    </source>
</evidence>
<protein>
    <submittedName>
        <fullName evidence="2">Uncharacterized protein</fullName>
    </submittedName>
</protein>
<feature type="transmembrane region" description="Helical" evidence="1">
    <location>
        <begin position="15"/>
        <end position="34"/>
    </location>
</feature>
<dbReference type="EMBL" id="GBRH01261412">
    <property type="protein sequence ID" value="JAD36483.1"/>
    <property type="molecule type" value="Transcribed_RNA"/>
</dbReference>
<dbReference type="AlphaFoldDB" id="A0A0A8ZFL8"/>
<sequence length="83" mass="10032">MYRSSSTILSLVKHWNLIFLVCVLVFNLLIVAHFKACLVRFGYSAKHEIEMNLYLLFAYDRSMYIQRYCRSKLFRISLLCDWR</sequence>
<proteinExistence type="predicted"/>